<comment type="caution">
    <text evidence="1">The sequence shown here is derived from an EMBL/GenBank/DDBJ whole genome shotgun (WGS) entry which is preliminary data.</text>
</comment>
<gene>
    <name evidence="1" type="ORF">SDC9_161674</name>
</gene>
<dbReference type="AlphaFoldDB" id="A0A645FJ06"/>
<name>A0A645FJ06_9ZZZZ</name>
<evidence type="ECO:0000313" key="1">
    <source>
        <dbReference type="EMBL" id="MPN14347.1"/>
    </source>
</evidence>
<reference evidence="1" key="1">
    <citation type="submission" date="2019-08" db="EMBL/GenBank/DDBJ databases">
        <authorList>
            <person name="Kucharzyk K."/>
            <person name="Murdoch R.W."/>
            <person name="Higgins S."/>
            <person name="Loffler F."/>
        </authorList>
    </citation>
    <scope>NUCLEOTIDE SEQUENCE</scope>
</reference>
<sequence>MNPDLVSPAGFQDTLHKGCVSESVKNLVMGNGMFAGRAVREYFKSQSVVGITANMAGNCPGVLFDVAPNQCYIFSLYCVFKELFCQKQLCTVIFGYKQQA</sequence>
<proteinExistence type="predicted"/>
<organism evidence="1">
    <name type="scientific">bioreactor metagenome</name>
    <dbReference type="NCBI Taxonomy" id="1076179"/>
    <lineage>
        <taxon>unclassified sequences</taxon>
        <taxon>metagenomes</taxon>
        <taxon>ecological metagenomes</taxon>
    </lineage>
</organism>
<accession>A0A645FJ06</accession>
<dbReference type="EMBL" id="VSSQ01060957">
    <property type="protein sequence ID" value="MPN14347.1"/>
    <property type="molecule type" value="Genomic_DNA"/>
</dbReference>
<protein>
    <submittedName>
        <fullName evidence="1">Uncharacterized protein</fullName>
    </submittedName>
</protein>